<protein>
    <submittedName>
        <fullName evidence="1">Serine protease</fullName>
    </submittedName>
</protein>
<evidence type="ECO:0000313" key="4">
    <source>
        <dbReference type="Proteomes" id="UP000638986"/>
    </source>
</evidence>
<evidence type="ECO:0000313" key="2">
    <source>
        <dbReference type="EMBL" id="SPZ00009.1"/>
    </source>
</evidence>
<dbReference type="GO" id="GO:0008233">
    <property type="term" value="F:peptidase activity"/>
    <property type="evidence" value="ECO:0007669"/>
    <property type="project" value="UniProtKB-KW"/>
</dbReference>
<dbReference type="InterPro" id="IPR009003">
    <property type="entry name" value="Peptidase_S1_PA"/>
</dbReference>
<dbReference type="Proteomes" id="UP000250443">
    <property type="component" value="Unassembled WGS sequence"/>
</dbReference>
<evidence type="ECO:0000313" key="1">
    <source>
        <dbReference type="EMBL" id="MBH3440893.1"/>
    </source>
</evidence>
<name>A0A2X2DWC7_PSELU</name>
<dbReference type="AlphaFoldDB" id="A0A2X2DWC7"/>
<evidence type="ECO:0000313" key="3">
    <source>
        <dbReference type="Proteomes" id="UP000250443"/>
    </source>
</evidence>
<accession>A0A2X2DWC7</accession>
<dbReference type="SUPFAM" id="SSF50494">
    <property type="entry name" value="Trypsin-like serine proteases"/>
    <property type="match status" value="1"/>
</dbReference>
<keyword evidence="1" id="KW-0645">Protease</keyword>
<organism evidence="2 3">
    <name type="scientific">Pseudomonas luteola</name>
    <dbReference type="NCBI Taxonomy" id="47886"/>
    <lineage>
        <taxon>Bacteria</taxon>
        <taxon>Pseudomonadati</taxon>
        <taxon>Pseudomonadota</taxon>
        <taxon>Gammaproteobacteria</taxon>
        <taxon>Pseudomonadales</taxon>
        <taxon>Pseudomonadaceae</taxon>
        <taxon>Pseudomonas</taxon>
    </lineage>
</organism>
<dbReference type="EMBL" id="JADTXM010000015">
    <property type="protein sequence ID" value="MBH3440893.1"/>
    <property type="molecule type" value="Genomic_DNA"/>
</dbReference>
<dbReference type="GO" id="GO:0006508">
    <property type="term" value="P:proteolysis"/>
    <property type="evidence" value="ECO:0007669"/>
    <property type="project" value="UniProtKB-KW"/>
</dbReference>
<dbReference type="RefSeq" id="WP_010799648.1">
    <property type="nucleotide sequence ID" value="NZ_JAAMQY010000010.1"/>
</dbReference>
<dbReference type="Proteomes" id="UP000638986">
    <property type="component" value="Unassembled WGS sequence"/>
</dbReference>
<gene>
    <name evidence="1" type="ORF">I5Q09_19610</name>
    <name evidence="2" type="ORF">NCTC11842_00154</name>
</gene>
<sequence>MTLTKSVLSDPYEYEPPEVWVRRFKSTNEALKEAAASGRLSPRGNKLLKAGTDSDRGEIAFIEGRAKKQDSPHIAFRDFTRAFMAYYLPAIFEIENLLRTRSAAELGMSPEQFVECDEQWTNIAEKLRWQELEIGLLTGTRPIMWQSVAGAPSASNVRWGGGSLFMMQRGNQQFAVTARHVATNVGANTEHFRLLLPDTRQILPVLPPIALEAQDPDYGEHQGDVLIWQINVEDVNETAEWWAWRLEGQVKPASDLTPGQKLYCVGFPEFEENFDAENFDLVENPFIMSGVLNESQFVDGLFTMNIDEHLPEVDLNGMSGGPVFARFDERFHYVGLAIRGVGKRLNFISSEHVLKLLNRVENGIVAF</sequence>
<keyword evidence="1" id="KW-0378">Hydrolase</keyword>
<dbReference type="EMBL" id="UAUF01000002">
    <property type="protein sequence ID" value="SPZ00009.1"/>
    <property type="molecule type" value="Genomic_DNA"/>
</dbReference>
<proteinExistence type="predicted"/>
<reference evidence="1 4" key="2">
    <citation type="submission" date="2020-11" db="EMBL/GenBank/DDBJ databases">
        <title>Enhanced detection system for hospital associated transmission using whole genome sequencing surveillance.</title>
        <authorList>
            <person name="Harrison L.H."/>
            <person name="Van Tyne D."/>
            <person name="Marsh J.W."/>
            <person name="Griffith M.P."/>
            <person name="Snyder D.J."/>
            <person name="Cooper V.S."/>
            <person name="Mustapha M."/>
        </authorList>
    </citation>
    <scope>NUCLEOTIDE SEQUENCE [LARGE SCALE GENOMIC DNA]</scope>
    <source>
        <strain evidence="1 4">PSB00013</strain>
    </source>
</reference>
<reference evidence="2 3" key="1">
    <citation type="submission" date="2018-06" db="EMBL/GenBank/DDBJ databases">
        <authorList>
            <consortium name="Pathogen Informatics"/>
            <person name="Doyle S."/>
        </authorList>
    </citation>
    <scope>NUCLEOTIDE SEQUENCE [LARGE SCALE GENOMIC DNA]</scope>
    <source>
        <strain evidence="2 3">NCTC11842</strain>
    </source>
</reference>